<dbReference type="InterPro" id="IPR059000">
    <property type="entry name" value="ATPase_P-type_domA"/>
</dbReference>
<evidence type="ECO:0000256" key="11">
    <source>
        <dbReference type="SAM" id="Phobius"/>
    </source>
</evidence>
<feature type="transmembrane region" description="Helical" evidence="11">
    <location>
        <begin position="858"/>
        <end position="877"/>
    </location>
</feature>
<dbReference type="eggNOG" id="COG0474">
    <property type="taxonomic scope" value="Bacteria"/>
</dbReference>
<feature type="transmembrane region" description="Helical" evidence="11">
    <location>
        <begin position="828"/>
        <end position="846"/>
    </location>
</feature>
<evidence type="ECO:0000256" key="6">
    <source>
        <dbReference type="ARBA" id="ARBA00022840"/>
    </source>
</evidence>
<gene>
    <name evidence="13" type="ORF">SAMN05878443_0259</name>
</gene>
<dbReference type="GO" id="GO:1902600">
    <property type="term" value="P:proton transmembrane transport"/>
    <property type="evidence" value="ECO:0007669"/>
    <property type="project" value="TreeGrafter"/>
</dbReference>
<protein>
    <submittedName>
        <fullName evidence="13">ATPase, P-type (Transporting), HAD superfamily, subfamily IC</fullName>
    </submittedName>
</protein>
<dbReference type="SFLD" id="SFLDG00002">
    <property type="entry name" value="C1.7:_P-type_atpase_like"/>
    <property type="match status" value="1"/>
</dbReference>
<dbReference type="SFLD" id="SFLDS00003">
    <property type="entry name" value="Haloacid_Dehalogenase"/>
    <property type="match status" value="1"/>
</dbReference>
<proteinExistence type="inferred from homology"/>
<evidence type="ECO:0000256" key="3">
    <source>
        <dbReference type="ARBA" id="ARBA00022553"/>
    </source>
</evidence>
<keyword evidence="5" id="KW-0547">Nucleotide-binding</keyword>
<organism evidence="13 14">
    <name type="scientific">Carnobacterium alterfunditum</name>
    <dbReference type="NCBI Taxonomy" id="28230"/>
    <lineage>
        <taxon>Bacteria</taxon>
        <taxon>Bacillati</taxon>
        <taxon>Bacillota</taxon>
        <taxon>Bacilli</taxon>
        <taxon>Lactobacillales</taxon>
        <taxon>Carnobacteriaceae</taxon>
        <taxon>Carnobacterium</taxon>
    </lineage>
</organism>
<dbReference type="InterPro" id="IPR023299">
    <property type="entry name" value="ATPase_P-typ_cyto_dom_N"/>
</dbReference>
<evidence type="ECO:0000256" key="8">
    <source>
        <dbReference type="ARBA" id="ARBA00022967"/>
    </source>
</evidence>
<dbReference type="InterPro" id="IPR008250">
    <property type="entry name" value="ATPase_P-typ_transduc_dom_A_sf"/>
</dbReference>
<dbReference type="PROSITE" id="PS00154">
    <property type="entry name" value="ATPASE_E1_E2"/>
    <property type="match status" value="1"/>
</dbReference>
<comment type="similarity">
    <text evidence="2">Belongs to the cation transport ATPase (P-type) (TC 3.A.3) family. Type IIA subfamily.</text>
</comment>
<feature type="transmembrane region" description="Helical" evidence="11">
    <location>
        <begin position="60"/>
        <end position="78"/>
    </location>
</feature>
<dbReference type="Pfam" id="PF00690">
    <property type="entry name" value="Cation_ATPase_N"/>
    <property type="match status" value="1"/>
</dbReference>
<evidence type="ECO:0000259" key="12">
    <source>
        <dbReference type="SMART" id="SM00831"/>
    </source>
</evidence>
<evidence type="ECO:0000256" key="5">
    <source>
        <dbReference type="ARBA" id="ARBA00022741"/>
    </source>
</evidence>
<feature type="transmembrane region" description="Helical" evidence="11">
    <location>
        <begin position="248"/>
        <end position="267"/>
    </location>
</feature>
<dbReference type="InterPro" id="IPR006068">
    <property type="entry name" value="ATPase_P-typ_cation-transptr_C"/>
</dbReference>
<dbReference type="GO" id="GO:0012505">
    <property type="term" value="C:endomembrane system"/>
    <property type="evidence" value="ECO:0007669"/>
    <property type="project" value="UniProtKB-SubCell"/>
</dbReference>
<accession>A0A1N6EXF6</accession>
<feature type="transmembrane region" description="Helical" evidence="11">
    <location>
        <begin position="273"/>
        <end position="300"/>
    </location>
</feature>
<reference evidence="14" key="1">
    <citation type="submission" date="2016-11" db="EMBL/GenBank/DDBJ databases">
        <authorList>
            <person name="Varghese N."/>
            <person name="Submissions S."/>
        </authorList>
    </citation>
    <scope>NUCLEOTIDE SEQUENCE [LARGE SCALE GENOMIC DNA]</scope>
    <source>
        <strain evidence="14">313</strain>
    </source>
</reference>
<dbReference type="FunFam" id="2.70.150.10:FF:000160">
    <property type="entry name" value="Sarcoplasmic/endoplasmic reticulum calcium ATPase 1"/>
    <property type="match status" value="1"/>
</dbReference>
<dbReference type="GO" id="GO:0030007">
    <property type="term" value="P:intracellular potassium ion homeostasis"/>
    <property type="evidence" value="ECO:0007669"/>
    <property type="project" value="TreeGrafter"/>
</dbReference>
<feature type="transmembrane region" description="Helical" evidence="11">
    <location>
        <begin position="719"/>
        <end position="739"/>
    </location>
</feature>
<dbReference type="InterPro" id="IPR044492">
    <property type="entry name" value="P_typ_ATPase_HD_dom"/>
</dbReference>
<comment type="subcellular location">
    <subcellularLocation>
        <location evidence="1">Endomembrane system</location>
        <topology evidence="1">Multi-pass membrane protein</topology>
    </subcellularLocation>
</comment>
<dbReference type="InterPro" id="IPR018303">
    <property type="entry name" value="ATPase_P-typ_P_site"/>
</dbReference>
<dbReference type="Gene3D" id="3.40.1110.10">
    <property type="entry name" value="Calcium-transporting ATPase, cytoplasmic domain N"/>
    <property type="match status" value="1"/>
</dbReference>
<dbReference type="Pfam" id="PF00689">
    <property type="entry name" value="Cation_ATPase_C"/>
    <property type="match status" value="1"/>
</dbReference>
<dbReference type="InterPro" id="IPR001757">
    <property type="entry name" value="P_typ_ATPase"/>
</dbReference>
<dbReference type="Gene3D" id="2.70.150.10">
    <property type="entry name" value="Calcium-transporting ATPase, cytoplasmic transduction domain A"/>
    <property type="match status" value="1"/>
</dbReference>
<dbReference type="InterPro" id="IPR036412">
    <property type="entry name" value="HAD-like_sf"/>
</dbReference>
<dbReference type="SFLD" id="SFLDF00027">
    <property type="entry name" value="p-type_atpase"/>
    <property type="match status" value="1"/>
</dbReference>
<dbReference type="OrthoDB" id="9760364at2"/>
<feature type="domain" description="Cation-transporting P-type ATPase N-terminal" evidence="12">
    <location>
        <begin position="11"/>
        <end position="80"/>
    </location>
</feature>
<keyword evidence="10 11" id="KW-0472">Membrane</keyword>
<dbReference type="Gene3D" id="3.40.50.1000">
    <property type="entry name" value="HAD superfamily/HAD-like"/>
    <property type="match status" value="1"/>
</dbReference>
<dbReference type="InterPro" id="IPR050510">
    <property type="entry name" value="Cation_transp_ATPase_P-type"/>
</dbReference>
<dbReference type="GO" id="GO:0016887">
    <property type="term" value="F:ATP hydrolysis activity"/>
    <property type="evidence" value="ECO:0007669"/>
    <property type="project" value="InterPro"/>
</dbReference>
<keyword evidence="4 11" id="KW-0812">Transmembrane</keyword>
<evidence type="ECO:0000256" key="10">
    <source>
        <dbReference type="ARBA" id="ARBA00023136"/>
    </source>
</evidence>
<dbReference type="STRING" id="28230.SAMN05878443_0259"/>
<dbReference type="SUPFAM" id="SSF81665">
    <property type="entry name" value="Calcium ATPase, transmembrane domain M"/>
    <property type="match status" value="1"/>
</dbReference>
<dbReference type="GO" id="GO:1990573">
    <property type="term" value="P:potassium ion import across plasma membrane"/>
    <property type="evidence" value="ECO:0007669"/>
    <property type="project" value="TreeGrafter"/>
</dbReference>
<evidence type="ECO:0000256" key="2">
    <source>
        <dbReference type="ARBA" id="ARBA00005675"/>
    </source>
</evidence>
<dbReference type="Pfam" id="PF00122">
    <property type="entry name" value="E1-E2_ATPase"/>
    <property type="match status" value="1"/>
</dbReference>
<evidence type="ECO:0000256" key="7">
    <source>
        <dbReference type="ARBA" id="ARBA00022842"/>
    </source>
</evidence>
<name>A0A1N6EXF6_9LACT</name>
<dbReference type="InterPro" id="IPR023214">
    <property type="entry name" value="HAD_sf"/>
</dbReference>
<feature type="transmembrane region" description="Helical" evidence="11">
    <location>
        <begin position="84"/>
        <end position="101"/>
    </location>
</feature>
<evidence type="ECO:0000256" key="1">
    <source>
        <dbReference type="ARBA" id="ARBA00004127"/>
    </source>
</evidence>
<feature type="transmembrane region" description="Helical" evidence="11">
    <location>
        <begin position="687"/>
        <end position="707"/>
    </location>
</feature>
<keyword evidence="7" id="KW-0460">Magnesium</keyword>
<dbReference type="PANTHER" id="PTHR43294">
    <property type="entry name" value="SODIUM/POTASSIUM-TRANSPORTING ATPASE SUBUNIT ALPHA"/>
    <property type="match status" value="1"/>
</dbReference>
<dbReference type="PRINTS" id="PR00120">
    <property type="entry name" value="HATPASE"/>
</dbReference>
<dbReference type="InterPro" id="IPR004014">
    <property type="entry name" value="ATPase_P-typ_cation-transptr_N"/>
</dbReference>
<dbReference type="InterPro" id="IPR023298">
    <property type="entry name" value="ATPase_P-typ_TM_dom_sf"/>
</dbReference>
<evidence type="ECO:0000256" key="4">
    <source>
        <dbReference type="ARBA" id="ARBA00022692"/>
    </source>
</evidence>
<keyword evidence="6" id="KW-0067">ATP-binding</keyword>
<dbReference type="GO" id="GO:0005391">
    <property type="term" value="F:P-type sodium:potassium-exchanging transporter activity"/>
    <property type="evidence" value="ECO:0007669"/>
    <property type="project" value="TreeGrafter"/>
</dbReference>
<dbReference type="GO" id="GO:0006883">
    <property type="term" value="P:intracellular sodium ion homeostasis"/>
    <property type="evidence" value="ECO:0007669"/>
    <property type="project" value="TreeGrafter"/>
</dbReference>
<feature type="transmembrane region" description="Helical" evidence="11">
    <location>
        <begin position="789"/>
        <end position="808"/>
    </location>
</feature>
<dbReference type="RefSeq" id="WP_034546774.1">
    <property type="nucleotide sequence ID" value="NZ_FSRN01000001.1"/>
</dbReference>
<keyword evidence="9 11" id="KW-1133">Transmembrane helix</keyword>
<dbReference type="SUPFAM" id="SSF81653">
    <property type="entry name" value="Calcium ATPase, transduction domain A"/>
    <property type="match status" value="1"/>
</dbReference>
<dbReference type="GO" id="GO:0036376">
    <property type="term" value="P:sodium ion export across plasma membrane"/>
    <property type="evidence" value="ECO:0007669"/>
    <property type="project" value="TreeGrafter"/>
</dbReference>
<keyword evidence="3" id="KW-0597">Phosphoprotein</keyword>
<dbReference type="SMART" id="SM00831">
    <property type="entry name" value="Cation_ATPase_N"/>
    <property type="match status" value="1"/>
</dbReference>
<dbReference type="FunFam" id="3.40.50.1000:FF:000083">
    <property type="entry name" value="Sodium/potassium-transporting ATPase subunit alpha"/>
    <property type="match status" value="1"/>
</dbReference>
<dbReference type="PANTHER" id="PTHR43294:SF20">
    <property type="entry name" value="P-TYPE ATPASE"/>
    <property type="match status" value="1"/>
</dbReference>
<dbReference type="Gene3D" id="1.20.1110.10">
    <property type="entry name" value="Calcium-transporting ATPase, transmembrane domain"/>
    <property type="match status" value="1"/>
</dbReference>
<keyword evidence="8" id="KW-1278">Translocase</keyword>
<dbReference type="GO" id="GO:0005524">
    <property type="term" value="F:ATP binding"/>
    <property type="evidence" value="ECO:0007669"/>
    <property type="project" value="UniProtKB-KW"/>
</dbReference>
<evidence type="ECO:0000313" key="14">
    <source>
        <dbReference type="Proteomes" id="UP000184758"/>
    </source>
</evidence>
<feature type="transmembrane region" description="Helical" evidence="11">
    <location>
        <begin position="760"/>
        <end position="783"/>
    </location>
</feature>
<evidence type="ECO:0000313" key="13">
    <source>
        <dbReference type="EMBL" id="SIN87637.1"/>
    </source>
</evidence>
<dbReference type="NCBIfam" id="TIGR01494">
    <property type="entry name" value="ATPase_P-type"/>
    <property type="match status" value="2"/>
</dbReference>
<evidence type="ECO:0000256" key="9">
    <source>
        <dbReference type="ARBA" id="ARBA00022989"/>
    </source>
</evidence>
<sequence>MKPNIKNYQKTVASLSKNYAQEDFESGLSQIEAKKRLEADGLNQLVTETTPKWKLFVRQFNNMIIYILIFAALLTLVMGHVSDAVIIGFVVIVNALIGYYQEVNASDALEKIKSMLSTQATVYREGQRLDVPAEELVSGDVVFLEAGDSVPADLRIIDIDSLRIQESALTGEADSVEKTIQTLADNDVALAEQTNIAFASTSVTNGSGLGVVVATAEQTEIGKISLEVKGVKERKTPLMREIDGLGKGVSYVVIGAAIVLFIIGMLLETHSLSILSLAVVTMIVGSIPEGLPATTSVILAMGVSDMAKKKHTIVKSLPAVETLGSVDIIATDKTGTLTKNEMTVKDIYIDNHHYEVTGDGYEPKGEITEFKNRVELNQHLTLFLDAGYEANDTTLIKEGDTWSLNGEPTDGSFLTLYHKIYEYGYKNQYQELDMIPFDSDYRYMAKLVLDTETNQKILFIKGSPDKLFPMATTQDPRFNKVKWDSKVEDLSLQGKRVVAVGYQLISDGVNEITHDLLFSGITFLGLAGIIDPPREEVIGSLKEMRKAGVEVNMITGDHPLTAKTIGEKLGLADKISVITGPEWDKMSEEEQQIAALNYQVFARTTPKNKLEIISALQASEKITAMTGDGVNDAPALKKADIGVAMGIKGTDVAKDSADMILADDNFATMSVAIKEGRRIYDNIKKSILFLLPTSFAEGLIIAITILMQRDMPLQATQLLWINMVSAITIQFAFIFEPAEEGIMEKPPRKTGRGLMNKRDIFQMTYVSILMAIISIISYEWLIYTGADQVTASTMMVNIIVFSKIFYLFNIRTSKLAFSRSFFTNPKAFLIIGIMIVLQLILTYVPVMQGAFHTGSMTGLEWLISVLCGLVVLIVVEIDKFIRLRIQIRHNQKVSVQKEIRVS</sequence>
<keyword evidence="14" id="KW-1185">Reference proteome</keyword>
<dbReference type="AlphaFoldDB" id="A0A1N6EXF6"/>
<dbReference type="SUPFAM" id="SSF81660">
    <property type="entry name" value="Metal cation-transporting ATPase, ATP-binding domain N"/>
    <property type="match status" value="1"/>
</dbReference>
<dbReference type="Proteomes" id="UP000184758">
    <property type="component" value="Unassembled WGS sequence"/>
</dbReference>
<dbReference type="EMBL" id="FSRN01000001">
    <property type="protein sequence ID" value="SIN87637.1"/>
    <property type="molecule type" value="Genomic_DNA"/>
</dbReference>
<dbReference type="PRINTS" id="PR00119">
    <property type="entry name" value="CATATPASE"/>
</dbReference>
<dbReference type="SUPFAM" id="SSF56784">
    <property type="entry name" value="HAD-like"/>
    <property type="match status" value="1"/>
</dbReference>
<dbReference type="Pfam" id="PF13246">
    <property type="entry name" value="Cation_ATPase"/>
    <property type="match status" value="1"/>
</dbReference>
<dbReference type="GO" id="GO:0005886">
    <property type="term" value="C:plasma membrane"/>
    <property type="evidence" value="ECO:0007669"/>
    <property type="project" value="TreeGrafter"/>
</dbReference>